<accession>A0A170PNS8</accession>
<reference evidence="1" key="1">
    <citation type="submission" date="2015-10" db="EMBL/GenBank/DDBJ databases">
        <authorList>
            <person name="Gilbert D.G."/>
        </authorList>
    </citation>
    <scope>NUCLEOTIDE SEQUENCE</scope>
</reference>
<protein>
    <submittedName>
        <fullName evidence="1">Uncharacterized protein</fullName>
    </submittedName>
</protein>
<dbReference type="InterPro" id="IPR011990">
    <property type="entry name" value="TPR-like_helical_dom_sf"/>
</dbReference>
<dbReference type="SUPFAM" id="SSF74653">
    <property type="entry name" value="TolA/TonB C-terminal domain"/>
    <property type="match status" value="1"/>
</dbReference>
<dbReference type="Gene3D" id="3.30.1150.10">
    <property type="match status" value="1"/>
</dbReference>
<evidence type="ECO:0000313" key="1">
    <source>
        <dbReference type="EMBL" id="CUS44612.1"/>
    </source>
</evidence>
<dbReference type="EMBL" id="CZQE01000161">
    <property type="protein sequence ID" value="CUS44612.1"/>
    <property type="molecule type" value="Genomic_DNA"/>
</dbReference>
<dbReference type="AlphaFoldDB" id="A0A170PNS8"/>
<proteinExistence type="predicted"/>
<name>A0A170PNS8_9ZZZZ</name>
<dbReference type="Gene3D" id="1.25.40.10">
    <property type="entry name" value="Tetratricopeptide repeat domain"/>
    <property type="match status" value="1"/>
</dbReference>
<sequence>MMMALAGVCQPVFAQTAADRSAFEKLLRERHLNEASAALDSIIDAHLPSDGTPRANPDLNGLVGQIMLMSGKAEAALAFLQASHRPGATADDEAQILLREGQAYLIGGDLTAAIAALDRGRALSTTPAVRASLARARIEALLATDPVKAIEALGQAVQDRAADSEHEWEWSLFDAQAQMLTGKPAAARNAADRAWVAASRAPLAAAAPARAGALLGGILGQGGNRDNAISLIASAAHDVANDGDIVNKIVDFLPVCGTDVTPVDAAIVALFRDDDANTTRVTPLWATRPQVVRAFLSGLDGRHIVENDHLGNAAVVVTLRCRTAPSSLAAVRPMAVDPGSAWAARRGLLPRFGAMGDPGQQLTDASTSVDRITERYGAESTLLIGPLLHLADLTMARLTHQGDVATGRVTDLNNRILALLRKAGGAEGFIPSESNPLAMFGKVAAATSQQQMRAIVLQGFRNYLDAVDFDIAFATYKNTTYAANMSPEDRKALLESLAGRALAAGGRSDPRLLPLRLDQIANSRAREDWSAMGVLVRQTGLPADLCNLRQTTPMVTGNAITTDDFPADGITAELAGRSALEFDLDATGKPTNMRVLATMPSFLFDATIAAKGSTITFNPAAMNDKPTACRGRIQMIRWQLPDGDDAPGGFAPGTWKAGA</sequence>
<organism evidence="1">
    <name type="scientific">hydrothermal vent metagenome</name>
    <dbReference type="NCBI Taxonomy" id="652676"/>
    <lineage>
        <taxon>unclassified sequences</taxon>
        <taxon>metagenomes</taxon>
        <taxon>ecological metagenomes</taxon>
    </lineage>
</organism>
<gene>
    <name evidence="1" type="ORF">MGWOODY_Smn1939</name>
</gene>